<feature type="transmembrane region" description="Helical" evidence="1">
    <location>
        <begin position="45"/>
        <end position="67"/>
    </location>
</feature>
<dbReference type="Pfam" id="PF12679">
    <property type="entry name" value="ABC2_membrane_2"/>
    <property type="match status" value="1"/>
</dbReference>
<evidence type="ECO:0000313" key="3">
    <source>
        <dbReference type="Proteomes" id="UP001319180"/>
    </source>
</evidence>
<gene>
    <name evidence="2" type="ORF">KK078_11060</name>
</gene>
<dbReference type="GO" id="GO:0005886">
    <property type="term" value="C:plasma membrane"/>
    <property type="evidence" value="ECO:0007669"/>
    <property type="project" value="UniProtKB-SubCell"/>
</dbReference>
<dbReference type="Proteomes" id="UP001319180">
    <property type="component" value="Unassembled WGS sequence"/>
</dbReference>
<feature type="transmembrane region" description="Helical" evidence="1">
    <location>
        <begin position="88"/>
        <end position="112"/>
    </location>
</feature>
<keyword evidence="3" id="KW-1185">Reference proteome</keyword>
<feature type="transmembrane region" description="Helical" evidence="1">
    <location>
        <begin position="12"/>
        <end position="33"/>
    </location>
</feature>
<proteinExistence type="predicted"/>
<keyword evidence="1" id="KW-0812">Transmembrane</keyword>
<dbReference type="EMBL" id="JAHESC010000013">
    <property type="protein sequence ID" value="MBT1687102.1"/>
    <property type="molecule type" value="Genomic_DNA"/>
</dbReference>
<reference evidence="2 3" key="1">
    <citation type="submission" date="2021-05" db="EMBL/GenBank/DDBJ databases">
        <title>A Polyphasic approach of four new species of the genus Ohtaekwangia: Ohtaekwangia histidinii sp. nov., Ohtaekwangia cretensis sp. nov., Ohtaekwangia indiensis sp. nov., Ohtaekwangia reichenbachii sp. nov. from diverse environment.</title>
        <authorList>
            <person name="Octaviana S."/>
        </authorList>
    </citation>
    <scope>NUCLEOTIDE SEQUENCE [LARGE SCALE GENOMIC DNA]</scope>
    <source>
        <strain evidence="2 3">PWU37</strain>
    </source>
</reference>
<accession>A0AAP2DCZ6</accession>
<comment type="caution">
    <text evidence="2">The sequence shown here is derived from an EMBL/GenBank/DDBJ whole genome shotgun (WGS) entry which is preliminary data.</text>
</comment>
<organism evidence="2 3">
    <name type="scientific">Dawidia soli</name>
    <dbReference type="NCBI Taxonomy" id="2782352"/>
    <lineage>
        <taxon>Bacteria</taxon>
        <taxon>Pseudomonadati</taxon>
        <taxon>Bacteroidota</taxon>
        <taxon>Cytophagia</taxon>
        <taxon>Cytophagales</taxon>
        <taxon>Chryseotaleaceae</taxon>
        <taxon>Dawidia</taxon>
    </lineage>
</organism>
<sequence length="255" mass="28586">MRRIIQYVLYDILRTRFMLLYTALLFISTLAMFQLDNDPSKVVMSLLNIVLMVIPLVGIVFTTIHFYNSYEFIELMLAQPVDRKVIFLGEYIAVACSLSIAFLLGCGLPILLYGATPAAITLLCCGTVLTLVFVSLAFLAAVLTRDKAKAIGVALLFWFYFSLIYDGFLLWFVYAFSDYPLEKVTLALIALNPVDLARVIMLLQLDISALMGYTGAFYKSFFGSHTGILLSTTLLAVWIALPCYLSLHIFSKKDL</sequence>
<evidence type="ECO:0000256" key="1">
    <source>
        <dbReference type="SAM" id="Phobius"/>
    </source>
</evidence>
<evidence type="ECO:0000313" key="2">
    <source>
        <dbReference type="EMBL" id="MBT1687102.1"/>
    </source>
</evidence>
<feature type="transmembrane region" description="Helical" evidence="1">
    <location>
        <begin position="155"/>
        <end position="176"/>
    </location>
</feature>
<dbReference type="GO" id="GO:0140359">
    <property type="term" value="F:ABC-type transporter activity"/>
    <property type="evidence" value="ECO:0007669"/>
    <property type="project" value="InterPro"/>
</dbReference>
<name>A0AAP2DCZ6_9BACT</name>
<feature type="transmembrane region" description="Helical" evidence="1">
    <location>
        <begin position="228"/>
        <end position="250"/>
    </location>
</feature>
<keyword evidence="1" id="KW-0472">Membrane</keyword>
<dbReference type="RefSeq" id="WP_254090336.1">
    <property type="nucleotide sequence ID" value="NZ_JAHESC010000013.1"/>
</dbReference>
<feature type="transmembrane region" description="Helical" evidence="1">
    <location>
        <begin position="118"/>
        <end position="143"/>
    </location>
</feature>
<protein>
    <submittedName>
        <fullName evidence="2">ABC transporter permease subunit</fullName>
    </submittedName>
</protein>
<dbReference type="AlphaFoldDB" id="A0AAP2DCZ6"/>
<keyword evidence="1" id="KW-1133">Transmembrane helix</keyword>